<dbReference type="InterPro" id="IPR021857">
    <property type="entry name" value="DUF3467"/>
</dbReference>
<sequence>MVENEDEPKFVQRPVTFHKIYATSVSGEWTEYDFRIELFNEKLKGKEDEHWTYVSEAMIILAPSAVKKLKNILDKAVEKEID</sequence>
<accession>A0A7G9YEL6</accession>
<name>A0A7G9YEL6_9EURY</name>
<dbReference type="AlphaFoldDB" id="A0A7G9YEL6"/>
<organism evidence="1">
    <name type="scientific">Candidatus Methanogaster sp. ANME-2c ERB4</name>
    <dbReference type="NCBI Taxonomy" id="2759911"/>
    <lineage>
        <taxon>Archaea</taxon>
        <taxon>Methanobacteriati</taxon>
        <taxon>Methanobacteriota</taxon>
        <taxon>Stenosarchaea group</taxon>
        <taxon>Methanomicrobia</taxon>
        <taxon>Methanosarcinales</taxon>
        <taxon>ANME-2 cluster</taxon>
        <taxon>Candidatus Methanogasteraceae</taxon>
        <taxon>Candidatus Methanogaster</taxon>
    </lineage>
</organism>
<gene>
    <name evidence="1" type="ORF">KCGBEFIM_00025</name>
</gene>
<dbReference type="EMBL" id="MT631190">
    <property type="protein sequence ID" value="QNO46450.1"/>
    <property type="molecule type" value="Genomic_DNA"/>
</dbReference>
<dbReference type="Pfam" id="PF11950">
    <property type="entry name" value="DUF3467"/>
    <property type="match status" value="1"/>
</dbReference>
<evidence type="ECO:0000313" key="1">
    <source>
        <dbReference type="EMBL" id="QNO46450.1"/>
    </source>
</evidence>
<proteinExistence type="predicted"/>
<reference evidence="1" key="1">
    <citation type="submission" date="2020-06" db="EMBL/GenBank/DDBJ databases">
        <title>Unique genomic features of the anaerobic methanotrophic archaea.</title>
        <authorList>
            <person name="Chadwick G.L."/>
            <person name="Skennerton C.T."/>
            <person name="Laso-Perez R."/>
            <person name="Leu A.O."/>
            <person name="Speth D.R."/>
            <person name="Yu H."/>
            <person name="Morgan-Lang C."/>
            <person name="Hatzenpichler R."/>
            <person name="Goudeau D."/>
            <person name="Malmstrom R."/>
            <person name="Brazelton W.J."/>
            <person name="Woyke T."/>
            <person name="Hallam S.J."/>
            <person name="Tyson G.W."/>
            <person name="Wegener G."/>
            <person name="Boetius A."/>
            <person name="Orphan V."/>
        </authorList>
    </citation>
    <scope>NUCLEOTIDE SEQUENCE</scope>
</reference>
<protein>
    <submittedName>
        <fullName evidence="1">Uncharacterized protein</fullName>
    </submittedName>
</protein>